<dbReference type="Proteomes" id="UP000587880">
    <property type="component" value="Unassembled WGS sequence"/>
</dbReference>
<reference evidence="1 2" key="1">
    <citation type="submission" date="2020-04" db="EMBL/GenBank/DDBJ databases">
        <authorList>
            <person name="Hitch T.C.A."/>
            <person name="Wylensek D."/>
            <person name="Clavel T."/>
        </authorList>
    </citation>
    <scope>NUCLEOTIDE SEQUENCE [LARGE SCALE GENOMIC DNA]</scope>
    <source>
        <strain evidence="1 2">WB01_NA02</strain>
    </source>
</reference>
<sequence>MVCDNCIKNKSIQVCGKCREITKYDLVEMVLGLYETPEAILLKNQRNKTGSRSCKKLPIDALEYSIRYYYQHGYSYRRIAKEQGVSVGTVHNVIHGKRKNK</sequence>
<organism evidence="1 2">
    <name type="scientific">Clostridium beijerinckii</name>
    <name type="common">Clostridium MP</name>
    <dbReference type="NCBI Taxonomy" id="1520"/>
    <lineage>
        <taxon>Bacteria</taxon>
        <taxon>Bacillati</taxon>
        <taxon>Bacillota</taxon>
        <taxon>Clostridia</taxon>
        <taxon>Eubacteriales</taxon>
        <taxon>Clostridiaceae</taxon>
        <taxon>Clostridium</taxon>
    </lineage>
</organism>
<proteinExistence type="predicted"/>
<dbReference type="SUPFAM" id="SSF88659">
    <property type="entry name" value="Sigma3 and sigma4 domains of RNA polymerase sigma factors"/>
    <property type="match status" value="1"/>
</dbReference>
<dbReference type="AlphaFoldDB" id="A0A7X9SM14"/>
<dbReference type="RefSeq" id="WP_168981430.1">
    <property type="nucleotide sequence ID" value="NZ_JABAGD010000008.1"/>
</dbReference>
<comment type="caution">
    <text evidence="1">The sequence shown here is derived from an EMBL/GenBank/DDBJ whole genome shotgun (WGS) entry which is preliminary data.</text>
</comment>
<evidence type="ECO:0000313" key="1">
    <source>
        <dbReference type="EMBL" id="NMF04364.1"/>
    </source>
</evidence>
<dbReference type="InterPro" id="IPR013324">
    <property type="entry name" value="RNA_pol_sigma_r3/r4-like"/>
</dbReference>
<name>A0A7X9SM14_CLOBE</name>
<dbReference type="EMBL" id="JABAGD010000008">
    <property type="protein sequence ID" value="NMF04364.1"/>
    <property type="molecule type" value="Genomic_DNA"/>
</dbReference>
<evidence type="ECO:0000313" key="2">
    <source>
        <dbReference type="Proteomes" id="UP000587880"/>
    </source>
</evidence>
<protein>
    <submittedName>
        <fullName evidence="1">Helix-turn-helix domain containing protein</fullName>
    </submittedName>
</protein>
<gene>
    <name evidence="1" type="ORF">HF849_06250</name>
</gene>
<accession>A0A7X9SM14</accession>